<accession>A0ABD1W7M6</accession>
<organism evidence="2 3">
    <name type="scientific">Forsythia ovata</name>
    <dbReference type="NCBI Taxonomy" id="205694"/>
    <lineage>
        <taxon>Eukaryota</taxon>
        <taxon>Viridiplantae</taxon>
        <taxon>Streptophyta</taxon>
        <taxon>Embryophyta</taxon>
        <taxon>Tracheophyta</taxon>
        <taxon>Spermatophyta</taxon>
        <taxon>Magnoliopsida</taxon>
        <taxon>eudicotyledons</taxon>
        <taxon>Gunneridae</taxon>
        <taxon>Pentapetalae</taxon>
        <taxon>asterids</taxon>
        <taxon>lamiids</taxon>
        <taxon>Lamiales</taxon>
        <taxon>Oleaceae</taxon>
        <taxon>Forsythieae</taxon>
        <taxon>Forsythia</taxon>
    </lineage>
</organism>
<evidence type="ECO:0000313" key="3">
    <source>
        <dbReference type="Proteomes" id="UP001604277"/>
    </source>
</evidence>
<feature type="compositionally biased region" description="Basic and acidic residues" evidence="1">
    <location>
        <begin position="36"/>
        <end position="45"/>
    </location>
</feature>
<feature type="region of interest" description="Disordered" evidence="1">
    <location>
        <begin position="31"/>
        <end position="81"/>
    </location>
</feature>
<sequence>MVKGEVDEAVDARVDKTMEGEAEAAIDIGVGTTVEGDVKEADQPLRRSTRSVRQKDAQEKPKVFLRRSKRKAVEKSDVDEQLQETRIIKPSQWVTSPYTTEGEWRKHVGATAFDLFRDVDPV</sequence>
<evidence type="ECO:0000256" key="1">
    <source>
        <dbReference type="SAM" id="MobiDB-lite"/>
    </source>
</evidence>
<evidence type="ECO:0000313" key="2">
    <source>
        <dbReference type="EMBL" id="KAL2545541.1"/>
    </source>
</evidence>
<dbReference type="EMBL" id="JBFOLJ010000004">
    <property type="protein sequence ID" value="KAL2545541.1"/>
    <property type="molecule type" value="Genomic_DNA"/>
</dbReference>
<gene>
    <name evidence="2" type="ORF">Fot_14774</name>
</gene>
<protein>
    <submittedName>
        <fullName evidence="2">Uncharacterized protein</fullName>
    </submittedName>
</protein>
<comment type="caution">
    <text evidence="2">The sequence shown here is derived from an EMBL/GenBank/DDBJ whole genome shotgun (WGS) entry which is preliminary data.</text>
</comment>
<proteinExistence type="predicted"/>
<keyword evidence="3" id="KW-1185">Reference proteome</keyword>
<name>A0ABD1W7M6_9LAMI</name>
<feature type="compositionally biased region" description="Basic and acidic residues" evidence="1">
    <location>
        <begin position="53"/>
        <end position="62"/>
    </location>
</feature>
<dbReference type="Proteomes" id="UP001604277">
    <property type="component" value="Unassembled WGS sequence"/>
</dbReference>
<dbReference type="AlphaFoldDB" id="A0ABD1W7M6"/>
<reference evidence="3" key="1">
    <citation type="submission" date="2024-07" db="EMBL/GenBank/DDBJ databases">
        <title>Two chromosome-level genome assemblies of Korean endemic species Abeliophyllum distichum and Forsythia ovata (Oleaceae).</title>
        <authorList>
            <person name="Jang H."/>
        </authorList>
    </citation>
    <scope>NUCLEOTIDE SEQUENCE [LARGE SCALE GENOMIC DNA]</scope>
</reference>